<evidence type="ECO:0000256" key="1">
    <source>
        <dbReference type="SAM" id="MobiDB-lite"/>
    </source>
</evidence>
<feature type="region of interest" description="Disordered" evidence="1">
    <location>
        <begin position="1"/>
        <end position="41"/>
    </location>
</feature>
<dbReference type="KEGG" id="scy:SCATT_08090"/>
<dbReference type="PATRIC" id="fig|1003195.29.peg.815"/>
<organism evidence="2 3">
    <name type="scientific">Streptantibioticus cattleyicolor (strain ATCC 35852 / DSM 46488 / JCM 4925 / NBRC 14057 / NRRL 8057)</name>
    <name type="common">Streptomyces cattleya</name>
    <dbReference type="NCBI Taxonomy" id="1003195"/>
    <lineage>
        <taxon>Bacteria</taxon>
        <taxon>Bacillati</taxon>
        <taxon>Actinomycetota</taxon>
        <taxon>Actinomycetes</taxon>
        <taxon>Kitasatosporales</taxon>
        <taxon>Streptomycetaceae</taxon>
        <taxon>Streptantibioticus</taxon>
    </lineage>
</organism>
<name>F8JWX8_STREN</name>
<dbReference type="HOGENOM" id="CLU_2810464_0_0_11"/>
<reference evidence="3" key="1">
    <citation type="submission" date="2011-12" db="EMBL/GenBank/DDBJ databases">
        <title>Complete genome sequence of Streptomyces cattleya strain DSM 46488.</title>
        <authorList>
            <person name="Ou H.-Y."/>
            <person name="Li P."/>
            <person name="Zhao C."/>
            <person name="O'Hagan D."/>
            <person name="Deng Z."/>
        </authorList>
    </citation>
    <scope>NUCLEOTIDE SEQUENCE [LARGE SCALE GENOMIC DNA]</scope>
    <source>
        <strain evidence="3">ATCC 35852 / DSM 46488 / JCM 4925 / NBRC 14057 / NRRL 8057</strain>
    </source>
</reference>
<evidence type="ECO:0000313" key="3">
    <source>
        <dbReference type="Proteomes" id="UP000007842"/>
    </source>
</evidence>
<proteinExistence type="predicted"/>
<accession>G8WYZ4</accession>
<evidence type="ECO:0000313" key="2">
    <source>
        <dbReference type="EMBL" id="AEW93180.1"/>
    </source>
</evidence>
<dbReference type="AlphaFoldDB" id="F8JWX8"/>
<sequence length="67" mass="6201">MPAGLGSGVVEVADPSTGGGARSPMTGARPPDVTVLPTPSDNGLAGAAMAALEGPFGAPVTADPASG</sequence>
<dbReference type="Proteomes" id="UP000007842">
    <property type="component" value="Chromosome"/>
</dbReference>
<dbReference type="EMBL" id="CP003219">
    <property type="protein sequence ID" value="AEW93180.1"/>
    <property type="molecule type" value="Genomic_DNA"/>
</dbReference>
<accession>F8JWX8</accession>
<dbReference type="KEGG" id="sct:SCAT_0809"/>
<keyword evidence="3" id="KW-1185">Reference proteome</keyword>
<gene>
    <name evidence="2" type="ordered locus">SCATT_08090</name>
</gene>
<protein>
    <submittedName>
        <fullName evidence="2">Uncharacterized protein</fullName>
    </submittedName>
</protein>